<keyword evidence="2" id="KW-1185">Reference proteome</keyword>
<dbReference type="Pfam" id="PF08970">
    <property type="entry name" value="Sda"/>
    <property type="match status" value="1"/>
</dbReference>
<dbReference type="SUPFAM" id="SSF100985">
    <property type="entry name" value="Sporulation inhibitor Sda"/>
    <property type="match status" value="1"/>
</dbReference>
<protein>
    <submittedName>
        <fullName evidence="1">Sporulation histidine kinase inhibitor Sda</fullName>
    </submittedName>
</protein>
<evidence type="ECO:0000313" key="1">
    <source>
        <dbReference type="EMBL" id="RBW70194.1"/>
    </source>
</evidence>
<comment type="caution">
    <text evidence="1">The sequence shown here is derived from an EMBL/GenBank/DDBJ whole genome shotgun (WGS) entry which is preliminary data.</text>
</comment>
<dbReference type="InterPro" id="IPR015064">
    <property type="entry name" value="Sda"/>
</dbReference>
<gene>
    <name evidence="1" type="ORF">DS031_07610</name>
</gene>
<dbReference type="Proteomes" id="UP000253314">
    <property type="component" value="Unassembled WGS sequence"/>
</dbReference>
<dbReference type="EMBL" id="QOCW01000006">
    <property type="protein sequence ID" value="RBW70194.1"/>
    <property type="molecule type" value="Genomic_DNA"/>
</dbReference>
<dbReference type="AlphaFoldDB" id="A0A366Y1A3"/>
<reference evidence="1 2" key="1">
    <citation type="submission" date="2018-07" db="EMBL/GenBank/DDBJ databases">
        <title>Lottiidibacillus patelloidae gen. nov., sp. nov., isolated from the intestinal tract of a marine limpet and the reclassification of B. taeanensis BH030017T, B. algicola KMM 3737T and B. hwajinpoensis SW-72T as genus Lottiidibacillus.</title>
        <authorList>
            <person name="Liu R."/>
            <person name="Huang Z."/>
        </authorList>
    </citation>
    <scope>NUCLEOTIDE SEQUENCE [LARGE SCALE GENOMIC DNA]</scope>
    <source>
        <strain evidence="1 2">BH030017</strain>
    </source>
</reference>
<evidence type="ECO:0000313" key="2">
    <source>
        <dbReference type="Proteomes" id="UP000253314"/>
    </source>
</evidence>
<organism evidence="1 2">
    <name type="scientific">Bacillus taeanensis</name>
    <dbReference type="NCBI Taxonomy" id="273032"/>
    <lineage>
        <taxon>Bacteria</taxon>
        <taxon>Bacillati</taxon>
        <taxon>Bacillota</taxon>
        <taxon>Bacilli</taxon>
        <taxon>Bacillales</taxon>
        <taxon>Bacillaceae</taxon>
        <taxon>Bacillus</taxon>
    </lineage>
</organism>
<proteinExistence type="predicted"/>
<dbReference type="InterPro" id="IPR036916">
    <property type="entry name" value="Sda_sf"/>
</dbReference>
<accession>A0A366Y1A3</accession>
<dbReference type="OrthoDB" id="2933732at2"/>
<name>A0A366Y1A3_9BACI</name>
<dbReference type="Gene3D" id="1.10.287.1100">
    <property type="entry name" value="Sporulation inhibitor A"/>
    <property type="match status" value="1"/>
</dbReference>
<sequence length="46" mass="5521">MRRLSDSMLIFSYKTAKELSLEPDFISLLEKEIKRRRLAVQEYKTS</sequence>